<dbReference type="CDD" id="cd01574">
    <property type="entry name" value="PBP1_LacI"/>
    <property type="match status" value="1"/>
</dbReference>
<dbReference type="PROSITE" id="PS00356">
    <property type="entry name" value="HTH_LACI_1"/>
    <property type="match status" value="1"/>
</dbReference>
<dbReference type="PANTHER" id="PTHR30146">
    <property type="entry name" value="LACI-RELATED TRANSCRIPTIONAL REPRESSOR"/>
    <property type="match status" value="1"/>
</dbReference>
<proteinExistence type="predicted"/>
<evidence type="ECO:0000313" key="5">
    <source>
        <dbReference type="EMBL" id="KAB5608084.1"/>
    </source>
</evidence>
<dbReference type="CDD" id="cd01392">
    <property type="entry name" value="HTH_LacI"/>
    <property type="match status" value="1"/>
</dbReference>
<dbReference type="EMBL" id="RQSP01000005">
    <property type="protein sequence ID" value="KAB5608084.1"/>
    <property type="molecule type" value="Genomic_DNA"/>
</dbReference>
<protein>
    <submittedName>
        <fullName evidence="5">LacI family DNA-binding transcriptional regulator</fullName>
    </submittedName>
</protein>
<evidence type="ECO:0000256" key="3">
    <source>
        <dbReference type="ARBA" id="ARBA00023163"/>
    </source>
</evidence>
<keyword evidence="6" id="KW-1185">Reference proteome</keyword>
<dbReference type="Gene3D" id="3.40.50.2300">
    <property type="match status" value="2"/>
</dbReference>
<dbReference type="GO" id="GO:0003700">
    <property type="term" value="F:DNA-binding transcription factor activity"/>
    <property type="evidence" value="ECO:0007669"/>
    <property type="project" value="TreeGrafter"/>
</dbReference>
<name>A0A5N5RLB2_9BIFI</name>
<reference evidence="5 6" key="1">
    <citation type="journal article" date="2019" name="Int. J. Syst. Evol. Microbiol.">
        <title>Bifidobacterium jacchi sp. nov., isolated from the faeces of a baby common marmoset (Callithrix jacchus).</title>
        <authorList>
            <person name="Modesto M."/>
            <person name="Watanabe K."/>
            <person name="Arita M."/>
            <person name="Satti M."/>
            <person name="Oki K."/>
            <person name="Sciavilla P."/>
            <person name="Patavino C."/>
            <person name="Camma C."/>
            <person name="Michelini S."/>
            <person name="Sgorbati B."/>
            <person name="Mattarelli P."/>
        </authorList>
    </citation>
    <scope>NUCLEOTIDE SEQUENCE [LARGE SCALE GENOMIC DNA]</scope>
    <source>
        <strain evidence="5 6">MRM 9.3</strain>
    </source>
</reference>
<feature type="domain" description="HTH lacI-type" evidence="4">
    <location>
        <begin position="1"/>
        <end position="53"/>
    </location>
</feature>
<evidence type="ECO:0000256" key="1">
    <source>
        <dbReference type="ARBA" id="ARBA00023015"/>
    </source>
</evidence>
<sequence length="357" mass="39024">MFEVAKLAGVSHQTVSRVINNSPDVTATTRARVQAAIDQLGYRPSNSARALASRKSRTIGLIAGGMRFYGPVSTIAAIEEVSREHRLFMSVTMVQEATCSREDFENICGMFNEQNVDAFILLTPTDTMFEAACRMRVSQPRVIVASTHGEWGAQEGKRVMRGHDHVSMLGIDQWGAMGDVAHLLGQYGHRRVLYFAGPQEWRDARTRLEGWNRAARERSISSATLRCETWGSSEAYARMNHVLESIGSSGGVLPTAIVTANDAQAVGVIRALYEHSIRIPQDVSVVGFDDLPAMDNLYPPLTTVQPDFAQLGTSAMRETLRLLGDGRNPAFASSAHGVGLIPAKVMVRRSLGAARPR</sequence>
<dbReference type="SMART" id="SM00354">
    <property type="entry name" value="HTH_LACI"/>
    <property type="match status" value="1"/>
</dbReference>
<dbReference type="Gene3D" id="1.10.260.40">
    <property type="entry name" value="lambda repressor-like DNA-binding domains"/>
    <property type="match status" value="1"/>
</dbReference>
<dbReference type="PROSITE" id="PS50932">
    <property type="entry name" value="HTH_LACI_2"/>
    <property type="match status" value="1"/>
</dbReference>
<dbReference type="Proteomes" id="UP000326336">
    <property type="component" value="Unassembled WGS sequence"/>
</dbReference>
<dbReference type="Pfam" id="PF00356">
    <property type="entry name" value="LacI"/>
    <property type="match status" value="1"/>
</dbReference>
<keyword evidence="2 5" id="KW-0238">DNA-binding</keyword>
<organism evidence="5 6">
    <name type="scientific">Bifidobacterium jacchi</name>
    <dbReference type="NCBI Taxonomy" id="2490545"/>
    <lineage>
        <taxon>Bacteria</taxon>
        <taxon>Bacillati</taxon>
        <taxon>Actinomycetota</taxon>
        <taxon>Actinomycetes</taxon>
        <taxon>Bifidobacteriales</taxon>
        <taxon>Bifidobacteriaceae</taxon>
        <taxon>Bifidobacterium</taxon>
    </lineage>
</organism>
<evidence type="ECO:0000313" key="6">
    <source>
        <dbReference type="Proteomes" id="UP000326336"/>
    </source>
</evidence>
<keyword evidence="3" id="KW-0804">Transcription</keyword>
<dbReference type="InterPro" id="IPR028082">
    <property type="entry name" value="Peripla_BP_I"/>
</dbReference>
<dbReference type="GO" id="GO:0000976">
    <property type="term" value="F:transcription cis-regulatory region binding"/>
    <property type="evidence" value="ECO:0007669"/>
    <property type="project" value="TreeGrafter"/>
</dbReference>
<dbReference type="SUPFAM" id="SSF53822">
    <property type="entry name" value="Periplasmic binding protein-like I"/>
    <property type="match status" value="1"/>
</dbReference>
<evidence type="ECO:0000256" key="2">
    <source>
        <dbReference type="ARBA" id="ARBA00023125"/>
    </source>
</evidence>
<accession>A0A5N5RLB2</accession>
<dbReference type="InterPro" id="IPR046335">
    <property type="entry name" value="LacI/GalR-like_sensor"/>
</dbReference>
<keyword evidence="1" id="KW-0805">Transcription regulation</keyword>
<dbReference type="Pfam" id="PF13377">
    <property type="entry name" value="Peripla_BP_3"/>
    <property type="match status" value="1"/>
</dbReference>
<gene>
    <name evidence="5" type="ORF">EHS19_02845</name>
</gene>
<comment type="caution">
    <text evidence="5">The sequence shown here is derived from an EMBL/GenBank/DDBJ whole genome shotgun (WGS) entry which is preliminary data.</text>
</comment>
<dbReference type="SUPFAM" id="SSF47413">
    <property type="entry name" value="lambda repressor-like DNA-binding domains"/>
    <property type="match status" value="1"/>
</dbReference>
<dbReference type="InterPro" id="IPR010982">
    <property type="entry name" value="Lambda_DNA-bd_dom_sf"/>
</dbReference>
<dbReference type="RefSeq" id="WP_151916299.1">
    <property type="nucleotide sequence ID" value="NZ_RQSP01000005.1"/>
</dbReference>
<evidence type="ECO:0000259" key="4">
    <source>
        <dbReference type="PROSITE" id="PS50932"/>
    </source>
</evidence>
<dbReference type="OrthoDB" id="59108at2"/>
<dbReference type="PANTHER" id="PTHR30146:SF109">
    <property type="entry name" value="HTH-TYPE TRANSCRIPTIONAL REGULATOR GALS"/>
    <property type="match status" value="1"/>
</dbReference>
<dbReference type="AlphaFoldDB" id="A0A5N5RLB2"/>
<dbReference type="InterPro" id="IPR000843">
    <property type="entry name" value="HTH_LacI"/>
</dbReference>